<dbReference type="EMBL" id="CAJVQC010056877">
    <property type="protein sequence ID" value="CAG8796952.1"/>
    <property type="molecule type" value="Genomic_DNA"/>
</dbReference>
<proteinExistence type="predicted"/>
<comment type="caution">
    <text evidence="1">The sequence shown here is derived from an EMBL/GenBank/DDBJ whole genome shotgun (WGS) entry which is preliminary data.</text>
</comment>
<dbReference type="Proteomes" id="UP000789920">
    <property type="component" value="Unassembled WGS sequence"/>
</dbReference>
<accession>A0ACA9RKP8</accession>
<feature type="non-terminal residue" evidence="1">
    <location>
        <position position="1"/>
    </location>
</feature>
<evidence type="ECO:0000313" key="1">
    <source>
        <dbReference type="EMBL" id="CAG8796952.1"/>
    </source>
</evidence>
<protein>
    <submittedName>
        <fullName evidence="1">21805_t:CDS:1</fullName>
    </submittedName>
</protein>
<gene>
    <name evidence="1" type="ORF">RPERSI_LOCUS20256</name>
</gene>
<keyword evidence="2" id="KW-1185">Reference proteome</keyword>
<sequence>GKNGDNTDEYTPNKFYNDDGLSRTSERRDQPQRRRSDNRSRQYQQYAQYAQNITTSPQDSNQSPQSFVEQDGQVINNDVEDEDNENENEENSDFFQTAFRPTTGDNHTSFYKRSMARTSVTSDETPDATGAQTRRQKSLVKPERARNRRVMNDQRIDQNNIENLNNRWSTFDNNRRDNDDRKNQGRPSGERRSSPIVQKKKKCQCPSAWVMFSRCITCWAPPFLSCCGMNDVLAQHAWREKVALVVIIFTLCIAVGFLTFGFDQVFCGAPPQRIGAITNSQISILGRVFNIKGFTHPPIPGMINSTNFERTAGGNDLSFLFQGANIHCKGLFIPIQPADSNGNVINYFPCVALSNNDPMAPNTSLNPTQSGCHGSTAARRNVLTLKSVGDIFYDWDDVQSSKHNYVVFNG</sequence>
<organism evidence="1 2">
    <name type="scientific">Racocetra persica</name>
    <dbReference type="NCBI Taxonomy" id="160502"/>
    <lineage>
        <taxon>Eukaryota</taxon>
        <taxon>Fungi</taxon>
        <taxon>Fungi incertae sedis</taxon>
        <taxon>Mucoromycota</taxon>
        <taxon>Glomeromycotina</taxon>
        <taxon>Glomeromycetes</taxon>
        <taxon>Diversisporales</taxon>
        <taxon>Gigasporaceae</taxon>
        <taxon>Racocetra</taxon>
    </lineage>
</organism>
<feature type="non-terminal residue" evidence="1">
    <location>
        <position position="410"/>
    </location>
</feature>
<name>A0ACA9RKP8_9GLOM</name>
<reference evidence="1" key="1">
    <citation type="submission" date="2021-06" db="EMBL/GenBank/DDBJ databases">
        <authorList>
            <person name="Kallberg Y."/>
            <person name="Tangrot J."/>
            <person name="Rosling A."/>
        </authorList>
    </citation>
    <scope>NUCLEOTIDE SEQUENCE</scope>
    <source>
        <strain evidence="1">MA461A</strain>
    </source>
</reference>
<evidence type="ECO:0000313" key="2">
    <source>
        <dbReference type="Proteomes" id="UP000789920"/>
    </source>
</evidence>